<dbReference type="GO" id="GO:0005199">
    <property type="term" value="F:structural constituent of cell wall"/>
    <property type="evidence" value="ECO:0007669"/>
    <property type="project" value="InterPro"/>
</dbReference>
<protein>
    <recommendedName>
        <fullName evidence="6">Hydrophobin</fullName>
    </recommendedName>
</protein>
<keyword evidence="4 6" id="KW-0964">Secreted</keyword>
<proteinExistence type="inferred from homology"/>
<organism evidence="7 8">
    <name type="scientific">Crepidotus variabilis</name>
    <dbReference type="NCBI Taxonomy" id="179855"/>
    <lineage>
        <taxon>Eukaryota</taxon>
        <taxon>Fungi</taxon>
        <taxon>Dikarya</taxon>
        <taxon>Basidiomycota</taxon>
        <taxon>Agaricomycotina</taxon>
        <taxon>Agaricomycetes</taxon>
        <taxon>Agaricomycetidae</taxon>
        <taxon>Agaricales</taxon>
        <taxon>Agaricineae</taxon>
        <taxon>Crepidotaceae</taxon>
        <taxon>Crepidotus</taxon>
    </lineage>
</organism>
<evidence type="ECO:0000256" key="3">
    <source>
        <dbReference type="ARBA" id="ARBA00022512"/>
    </source>
</evidence>
<feature type="chain" id="PRO_5040542743" description="Hydrophobin" evidence="6">
    <location>
        <begin position="19"/>
        <end position="112"/>
    </location>
</feature>
<gene>
    <name evidence="7" type="ORF">CPB83DRAFT_222394</name>
</gene>
<evidence type="ECO:0000256" key="4">
    <source>
        <dbReference type="ARBA" id="ARBA00022525"/>
    </source>
</evidence>
<accession>A0A9P6JV17</accession>
<dbReference type="InterPro" id="IPR001338">
    <property type="entry name" value="Class_I_Hydrophobin"/>
</dbReference>
<keyword evidence="3 6" id="KW-0134">Cell wall</keyword>
<comment type="subcellular location">
    <subcellularLocation>
        <location evidence="1 6">Secreted</location>
        <location evidence="1 6">Cell wall</location>
    </subcellularLocation>
</comment>
<dbReference type="Proteomes" id="UP000807306">
    <property type="component" value="Unassembled WGS sequence"/>
</dbReference>
<reference evidence="7" key="1">
    <citation type="submission" date="2020-11" db="EMBL/GenBank/DDBJ databases">
        <authorList>
            <consortium name="DOE Joint Genome Institute"/>
            <person name="Ahrendt S."/>
            <person name="Riley R."/>
            <person name="Andreopoulos W."/>
            <person name="Labutti K."/>
            <person name="Pangilinan J."/>
            <person name="Ruiz-Duenas F.J."/>
            <person name="Barrasa J.M."/>
            <person name="Sanchez-Garcia M."/>
            <person name="Camarero S."/>
            <person name="Miyauchi S."/>
            <person name="Serrano A."/>
            <person name="Linde D."/>
            <person name="Babiker R."/>
            <person name="Drula E."/>
            <person name="Ayuso-Fernandez I."/>
            <person name="Pacheco R."/>
            <person name="Padilla G."/>
            <person name="Ferreira P."/>
            <person name="Barriuso J."/>
            <person name="Kellner H."/>
            <person name="Castanera R."/>
            <person name="Alfaro M."/>
            <person name="Ramirez L."/>
            <person name="Pisabarro A.G."/>
            <person name="Kuo A."/>
            <person name="Tritt A."/>
            <person name="Lipzen A."/>
            <person name="He G."/>
            <person name="Yan M."/>
            <person name="Ng V."/>
            <person name="Cullen D."/>
            <person name="Martin F."/>
            <person name="Rosso M.-N."/>
            <person name="Henrissat B."/>
            <person name="Hibbett D."/>
            <person name="Martinez A.T."/>
            <person name="Grigoriev I.V."/>
        </authorList>
    </citation>
    <scope>NUCLEOTIDE SEQUENCE</scope>
    <source>
        <strain evidence="7">CBS 506.95</strain>
    </source>
</reference>
<comment type="caution">
    <text evidence="7">The sequence shown here is derived from an EMBL/GenBank/DDBJ whole genome shotgun (WGS) entry which is preliminary data.</text>
</comment>
<dbReference type="GO" id="GO:0009277">
    <property type="term" value="C:fungal-type cell wall"/>
    <property type="evidence" value="ECO:0007669"/>
    <property type="project" value="InterPro"/>
</dbReference>
<evidence type="ECO:0000256" key="5">
    <source>
        <dbReference type="ARBA" id="ARBA00023157"/>
    </source>
</evidence>
<dbReference type="CDD" id="cd23507">
    <property type="entry name" value="hydrophobin_I"/>
    <property type="match status" value="1"/>
</dbReference>
<comment type="similarity">
    <text evidence="2 6">Belongs to the fungal hydrophobin family.</text>
</comment>
<keyword evidence="8" id="KW-1185">Reference proteome</keyword>
<keyword evidence="6" id="KW-0732">Signal</keyword>
<dbReference type="AlphaFoldDB" id="A0A9P6JV17"/>
<dbReference type="Pfam" id="PF01185">
    <property type="entry name" value="Hydrophobin"/>
    <property type="match status" value="1"/>
</dbReference>
<evidence type="ECO:0000313" key="7">
    <source>
        <dbReference type="EMBL" id="KAF9534932.1"/>
    </source>
</evidence>
<evidence type="ECO:0000313" key="8">
    <source>
        <dbReference type="Proteomes" id="UP000807306"/>
    </source>
</evidence>
<dbReference type="SMART" id="SM00075">
    <property type="entry name" value="HYDRO"/>
    <property type="match status" value="1"/>
</dbReference>
<sequence>MMFTKAFALLALPFLAAATPLEKRGGGPTCNSGSVSCCNQYHASNSPTAQHFGGLLGITGQAMNDFSVAVQCNPVTGIGLSQSGCKQRTLCCDGNNISNTLFNFQCIPITVG</sequence>
<name>A0A9P6JV17_9AGAR</name>
<evidence type="ECO:0000256" key="6">
    <source>
        <dbReference type="RuleBase" id="RU365009"/>
    </source>
</evidence>
<dbReference type="EMBL" id="MU157825">
    <property type="protein sequence ID" value="KAF9534932.1"/>
    <property type="molecule type" value="Genomic_DNA"/>
</dbReference>
<evidence type="ECO:0000256" key="1">
    <source>
        <dbReference type="ARBA" id="ARBA00004191"/>
    </source>
</evidence>
<feature type="signal peptide" evidence="6">
    <location>
        <begin position="1"/>
        <end position="18"/>
    </location>
</feature>
<dbReference type="OrthoDB" id="4225815at2759"/>
<keyword evidence="5 6" id="KW-1015">Disulfide bond</keyword>
<evidence type="ECO:0000256" key="2">
    <source>
        <dbReference type="ARBA" id="ARBA00010446"/>
    </source>
</evidence>